<evidence type="ECO:0000313" key="1">
    <source>
        <dbReference type="EMBL" id="CAI9085281.1"/>
    </source>
</evidence>
<dbReference type="SUPFAM" id="SSF55961">
    <property type="entry name" value="Bet v1-like"/>
    <property type="match status" value="1"/>
</dbReference>
<dbReference type="PANTHER" id="PTHR36166">
    <property type="entry name" value="CHROMOSOME 9, WHOLE GENOME SHOTGUN SEQUENCE"/>
    <property type="match status" value="1"/>
</dbReference>
<dbReference type="RefSeq" id="WP_009061371.1">
    <property type="nucleotide sequence ID" value="NZ_JAHXRZ010000002.1"/>
</dbReference>
<dbReference type="InterPro" id="IPR023393">
    <property type="entry name" value="START-like_dom_sf"/>
</dbReference>
<dbReference type="Proteomes" id="UP001161497">
    <property type="component" value="Chromosome"/>
</dbReference>
<dbReference type="EMBL" id="OX458932">
    <property type="protein sequence ID" value="CAI9085281.1"/>
    <property type="molecule type" value="Genomic_DNA"/>
</dbReference>
<keyword evidence="2" id="KW-1185">Reference proteome</keyword>
<dbReference type="PANTHER" id="PTHR36166:SF1">
    <property type="entry name" value="SRPBCC DOMAIN-CONTAINING PROTEIN"/>
    <property type="match status" value="1"/>
</dbReference>
<organism evidence="1 2">
    <name type="scientific">Candidatus Methylacidiphilum fumarolicum</name>
    <dbReference type="NCBI Taxonomy" id="591154"/>
    <lineage>
        <taxon>Bacteria</taxon>
        <taxon>Pseudomonadati</taxon>
        <taxon>Verrucomicrobiota</taxon>
        <taxon>Methylacidiphilae</taxon>
        <taxon>Methylacidiphilales</taxon>
        <taxon>Methylacidiphilaceae</taxon>
        <taxon>Methylacidiphilum (ex Ratnadevi et al. 2023)</taxon>
    </lineage>
</organism>
<dbReference type="CDD" id="cd07822">
    <property type="entry name" value="SRPBCC_4"/>
    <property type="match status" value="1"/>
</dbReference>
<protein>
    <recommendedName>
        <fullName evidence="3">SRPBCC domain-containing protein</fullName>
    </recommendedName>
</protein>
<accession>A0ABM9IC87</accession>
<evidence type="ECO:0008006" key="3">
    <source>
        <dbReference type="Google" id="ProtNLM"/>
    </source>
</evidence>
<evidence type="ECO:0000313" key="2">
    <source>
        <dbReference type="Proteomes" id="UP001161497"/>
    </source>
</evidence>
<dbReference type="Pfam" id="PF10604">
    <property type="entry name" value="Polyketide_cyc2"/>
    <property type="match status" value="1"/>
</dbReference>
<proteinExistence type="predicted"/>
<reference evidence="1" key="1">
    <citation type="submission" date="2023-03" db="EMBL/GenBank/DDBJ databases">
        <authorList>
            <person name="Cremers G."/>
            <person name="Picone N."/>
        </authorList>
    </citation>
    <scope>NUCLEOTIDE SEQUENCE</scope>
    <source>
        <strain evidence="1">Sample_alias</strain>
    </source>
</reference>
<dbReference type="InterPro" id="IPR019587">
    <property type="entry name" value="Polyketide_cyclase/dehydratase"/>
</dbReference>
<sequence>MYTISTEIEIKAKKEALWDCLSNFSAYPDWNPFIKKIWFKKFESGQTLRLLIQAPSSFPVLMTGKILMISPPSLIRWECYLIHPFFLKGIHTLEWTQHRPFSVIFLHHETFNGILLPILWKMMEKRVRKGFESMNNALKNRLESLP</sequence>
<name>A0ABM9IC87_9BACT</name>
<gene>
    <name evidence="1" type="ORF">MFUM_0906</name>
</gene>
<dbReference type="Gene3D" id="3.30.530.20">
    <property type="match status" value="1"/>
</dbReference>